<evidence type="ECO:0000256" key="1">
    <source>
        <dbReference type="ARBA" id="ARBA00022614"/>
    </source>
</evidence>
<feature type="domain" description="Immunoglobulin subtype 2" evidence="9">
    <location>
        <begin position="281"/>
        <end position="356"/>
    </location>
</feature>
<keyword evidence="2 7" id="KW-0732">Signal</keyword>
<dbReference type="InterPro" id="IPR032675">
    <property type="entry name" value="LRR_dom_sf"/>
</dbReference>
<dbReference type="SMART" id="SM00369">
    <property type="entry name" value="LRR_TYP"/>
    <property type="match status" value="6"/>
</dbReference>
<keyword evidence="4" id="KW-0325">Glycoprotein</keyword>
<keyword evidence="1" id="KW-0433">Leucine-rich repeat</keyword>
<dbReference type="EMBL" id="OU963894">
    <property type="protein sequence ID" value="CAH0397637.1"/>
    <property type="molecule type" value="Genomic_DNA"/>
</dbReference>
<evidence type="ECO:0000259" key="9">
    <source>
        <dbReference type="SMART" id="SM00408"/>
    </source>
</evidence>
<evidence type="ECO:0000256" key="4">
    <source>
        <dbReference type="ARBA" id="ARBA00023180"/>
    </source>
</evidence>
<feature type="compositionally biased region" description="Polar residues" evidence="5">
    <location>
        <begin position="527"/>
        <end position="541"/>
    </location>
</feature>
<dbReference type="InterPro" id="IPR000483">
    <property type="entry name" value="Cys-rich_flank_reg_C"/>
</dbReference>
<keyword evidence="12" id="KW-1185">Reference proteome</keyword>
<feature type="transmembrane region" description="Helical" evidence="6">
    <location>
        <begin position="383"/>
        <end position="405"/>
    </location>
</feature>
<feature type="chain" id="PRO_5045705351" description="Ig-like domain-containing protein" evidence="7">
    <location>
        <begin position="26"/>
        <end position="840"/>
    </location>
</feature>
<evidence type="ECO:0000256" key="3">
    <source>
        <dbReference type="ARBA" id="ARBA00022737"/>
    </source>
</evidence>
<feature type="signal peptide" evidence="7">
    <location>
        <begin position="1"/>
        <end position="25"/>
    </location>
</feature>
<accession>A0ABN8AV63</accession>
<dbReference type="SUPFAM" id="SSF52058">
    <property type="entry name" value="L domain-like"/>
    <property type="match status" value="1"/>
</dbReference>
<dbReference type="Gene3D" id="2.60.40.10">
    <property type="entry name" value="Immunoglobulins"/>
    <property type="match status" value="1"/>
</dbReference>
<evidence type="ECO:0000256" key="2">
    <source>
        <dbReference type="ARBA" id="ARBA00022729"/>
    </source>
</evidence>
<dbReference type="PANTHER" id="PTHR24366">
    <property type="entry name" value="IG(IMMUNOGLOBULIN) AND LRR(LEUCINE RICH REPEAT) DOMAINS"/>
    <property type="match status" value="1"/>
</dbReference>
<reference evidence="11" key="1">
    <citation type="submission" date="2021-12" db="EMBL/GenBank/DDBJ databases">
        <authorList>
            <person name="King R."/>
        </authorList>
    </citation>
    <scope>NUCLEOTIDE SEQUENCE</scope>
</reference>
<feature type="region of interest" description="Disordered" evidence="5">
    <location>
        <begin position="515"/>
        <end position="552"/>
    </location>
</feature>
<dbReference type="Proteomes" id="UP001153292">
    <property type="component" value="Chromosome 1"/>
</dbReference>
<keyword evidence="6" id="KW-0812">Transmembrane</keyword>
<dbReference type="PANTHER" id="PTHR24366:SF163">
    <property type="entry name" value="KEKKON4"/>
    <property type="match status" value="1"/>
</dbReference>
<sequence length="840" mass="92909">MAEQYWKKWMRLTFIPFVLLTTTFADFTTECQRPCDCRWQSGNKAAICSNSSLKIIPANLSSDIQILDLSNNNLQQLHQEAFKKVGLSNLKKLFLKECNIELVHKSAFITLAIMIELDLSKNRIRHLHADTFKGTEKLRLINLSNNFIDKLEDGTFRNLKYLQKVEVSNNRIVRIGTKAFQNLPQLKILRFDGNNLNHMKPETLMGLRNLSGLDLHNNPWRCDCNLQTFRDWVISHNLYTPPTSCAEPTTIRDKLWNELDSSNFACRPTILEPLPDATVKSYEENVTLSCKVVGNPTPEVVWRFNGKTIEPRAFGEIRYVITENTVDLIRWVNLTILHARYGDRGNYTCISENPGGRDEKTLILVLSKYSGVGTIAGMDADSFAILVGCLVAIVIIFGAALIVYYHTTQNNEIKRLIKTDTRSSNGEALIDGLVASEIENGFKAEVNPIMKPPRKSDATPSVPNKATEVSELNKTLLDNDPILATTEGSRHQEVELPRISQETLLMDRLSQDHQAYPPDLLSFPLRGSTQISPAGGSSSGQERLGLASTESPLKSPGYGVAAINPAYSRFQSPTAGATSLINSKGMTGYVTLPRRPRGDIPDSSLRPQMFSTVNGIVPSYDSFNSKFFNYGGHYYSLNKSEMDIGPYGKMSSGFNDSEELEPAPSPAPGTPHATIPRNSLSSPNIHNQLLMLQAMSMNAQARFSKTSEHRPLKVMLSESESLLKNPSDLRVAYSVNVVSGTLGRTKAVHIPPTRKRSSCEVKEPFLLNTGDNATQPINVPTAGVQGFPMDGIGALGHDPSRGPSADWWVLTTADAAGNNGLTCLPKHGGARDSNFWSPIQ</sequence>
<evidence type="ECO:0000259" key="10">
    <source>
        <dbReference type="SMART" id="SM00409"/>
    </source>
</evidence>
<evidence type="ECO:0008006" key="13">
    <source>
        <dbReference type="Google" id="ProtNLM"/>
    </source>
</evidence>
<dbReference type="Pfam" id="PF13855">
    <property type="entry name" value="LRR_8"/>
    <property type="match status" value="2"/>
</dbReference>
<proteinExistence type="predicted"/>
<dbReference type="InterPro" id="IPR036179">
    <property type="entry name" value="Ig-like_dom_sf"/>
</dbReference>
<dbReference type="InterPro" id="IPR013783">
    <property type="entry name" value="Ig-like_fold"/>
</dbReference>
<dbReference type="SMART" id="SM00408">
    <property type="entry name" value="IGc2"/>
    <property type="match status" value="1"/>
</dbReference>
<feature type="region of interest" description="Disordered" evidence="5">
    <location>
        <begin position="651"/>
        <end position="677"/>
    </location>
</feature>
<dbReference type="InterPro" id="IPR001611">
    <property type="entry name" value="Leu-rich_rpt"/>
</dbReference>
<feature type="domain" description="LRRCT" evidence="8">
    <location>
        <begin position="218"/>
        <end position="267"/>
    </location>
</feature>
<evidence type="ECO:0000313" key="11">
    <source>
        <dbReference type="EMBL" id="CAH0397637.1"/>
    </source>
</evidence>
<name>A0ABN8AV63_CHISP</name>
<keyword evidence="6" id="KW-1133">Transmembrane helix</keyword>
<keyword evidence="6" id="KW-0472">Membrane</keyword>
<feature type="domain" description="Immunoglobulin" evidence="10">
    <location>
        <begin position="275"/>
        <end position="366"/>
    </location>
</feature>
<dbReference type="Gene3D" id="3.80.10.10">
    <property type="entry name" value="Ribonuclease Inhibitor"/>
    <property type="match status" value="2"/>
</dbReference>
<dbReference type="InterPro" id="IPR003599">
    <property type="entry name" value="Ig_sub"/>
</dbReference>
<evidence type="ECO:0000256" key="6">
    <source>
        <dbReference type="SAM" id="Phobius"/>
    </source>
</evidence>
<dbReference type="SUPFAM" id="SSF48726">
    <property type="entry name" value="Immunoglobulin"/>
    <property type="match status" value="1"/>
</dbReference>
<evidence type="ECO:0000256" key="5">
    <source>
        <dbReference type="SAM" id="MobiDB-lite"/>
    </source>
</evidence>
<dbReference type="InterPro" id="IPR013098">
    <property type="entry name" value="Ig_I-set"/>
</dbReference>
<evidence type="ECO:0000313" key="12">
    <source>
        <dbReference type="Proteomes" id="UP001153292"/>
    </source>
</evidence>
<protein>
    <recommendedName>
        <fullName evidence="13">Ig-like domain-containing protein</fullName>
    </recommendedName>
</protein>
<dbReference type="SMART" id="SM00409">
    <property type="entry name" value="IG"/>
    <property type="match status" value="1"/>
</dbReference>
<feature type="region of interest" description="Disordered" evidence="5">
    <location>
        <begin position="449"/>
        <end position="471"/>
    </location>
</feature>
<dbReference type="InterPro" id="IPR003591">
    <property type="entry name" value="Leu-rich_rpt_typical-subtyp"/>
</dbReference>
<gene>
    <name evidence="11" type="ORF">CHILSU_LOCUS712</name>
</gene>
<organism evidence="11 12">
    <name type="scientific">Chilo suppressalis</name>
    <name type="common">Asiatic rice borer moth</name>
    <dbReference type="NCBI Taxonomy" id="168631"/>
    <lineage>
        <taxon>Eukaryota</taxon>
        <taxon>Metazoa</taxon>
        <taxon>Ecdysozoa</taxon>
        <taxon>Arthropoda</taxon>
        <taxon>Hexapoda</taxon>
        <taxon>Insecta</taxon>
        <taxon>Pterygota</taxon>
        <taxon>Neoptera</taxon>
        <taxon>Endopterygota</taxon>
        <taxon>Lepidoptera</taxon>
        <taxon>Glossata</taxon>
        <taxon>Ditrysia</taxon>
        <taxon>Pyraloidea</taxon>
        <taxon>Crambidae</taxon>
        <taxon>Crambinae</taxon>
        <taxon>Chilo</taxon>
    </lineage>
</organism>
<evidence type="ECO:0000259" key="8">
    <source>
        <dbReference type="SMART" id="SM00082"/>
    </source>
</evidence>
<dbReference type="Pfam" id="PF07679">
    <property type="entry name" value="I-set"/>
    <property type="match status" value="1"/>
</dbReference>
<keyword evidence="3" id="KW-0677">Repeat</keyword>
<dbReference type="SMART" id="SM00082">
    <property type="entry name" value="LRRCT"/>
    <property type="match status" value="1"/>
</dbReference>
<evidence type="ECO:0000256" key="7">
    <source>
        <dbReference type="SAM" id="SignalP"/>
    </source>
</evidence>
<dbReference type="InterPro" id="IPR003598">
    <property type="entry name" value="Ig_sub2"/>
</dbReference>